<organism evidence="1 2">
    <name type="scientific">Gonapodya prolifera (strain JEL478)</name>
    <name type="common">Monoblepharis prolifera</name>
    <dbReference type="NCBI Taxonomy" id="1344416"/>
    <lineage>
        <taxon>Eukaryota</taxon>
        <taxon>Fungi</taxon>
        <taxon>Fungi incertae sedis</taxon>
        <taxon>Chytridiomycota</taxon>
        <taxon>Chytridiomycota incertae sedis</taxon>
        <taxon>Monoblepharidomycetes</taxon>
        <taxon>Monoblepharidales</taxon>
        <taxon>Gonapodyaceae</taxon>
        <taxon>Gonapodya</taxon>
    </lineage>
</organism>
<sequence>WNRAYLFWTSFPASVTYLNLDDEKTLSNLPWPESESARRTVWAASILDGGVNMTIGAGSGHLACGDTLGMVRLPSPECIWGSNIPPPQSFLTPPTLDALFSGLEDESIHPTSGASAVSTTGLSASLLSVLARSARLHRWCSSRGIFAFMPGDSRAAKKAARDVEDIERDLKSWRNTFELRVSIGGLDLPLRLCPP</sequence>
<proteinExistence type="predicted"/>
<gene>
    <name evidence="1" type="ORF">M427DRAFT_59565</name>
</gene>
<accession>A0A139A6H8</accession>
<dbReference type="Proteomes" id="UP000070544">
    <property type="component" value="Unassembled WGS sequence"/>
</dbReference>
<dbReference type="AlphaFoldDB" id="A0A139A6H8"/>
<evidence type="ECO:0000313" key="2">
    <source>
        <dbReference type="Proteomes" id="UP000070544"/>
    </source>
</evidence>
<reference evidence="1 2" key="1">
    <citation type="journal article" date="2015" name="Genome Biol. Evol.">
        <title>Phylogenomic analyses indicate that early fungi evolved digesting cell walls of algal ancestors of land plants.</title>
        <authorList>
            <person name="Chang Y."/>
            <person name="Wang S."/>
            <person name="Sekimoto S."/>
            <person name="Aerts A.L."/>
            <person name="Choi C."/>
            <person name="Clum A."/>
            <person name="LaButti K.M."/>
            <person name="Lindquist E.A."/>
            <person name="Yee Ngan C."/>
            <person name="Ohm R.A."/>
            <person name="Salamov A.A."/>
            <person name="Grigoriev I.V."/>
            <person name="Spatafora J.W."/>
            <person name="Berbee M.L."/>
        </authorList>
    </citation>
    <scope>NUCLEOTIDE SEQUENCE [LARGE SCALE GENOMIC DNA]</scope>
    <source>
        <strain evidence="1 2">JEL478</strain>
    </source>
</reference>
<feature type="non-terminal residue" evidence="1">
    <location>
        <position position="1"/>
    </location>
</feature>
<evidence type="ECO:0000313" key="1">
    <source>
        <dbReference type="EMBL" id="KXS12420.1"/>
    </source>
</evidence>
<name>A0A139A6H8_GONPJ</name>
<keyword evidence="2" id="KW-1185">Reference proteome</keyword>
<dbReference type="EMBL" id="KQ965788">
    <property type="protein sequence ID" value="KXS12420.1"/>
    <property type="molecule type" value="Genomic_DNA"/>
</dbReference>
<protein>
    <submittedName>
        <fullName evidence="1">Uncharacterized protein</fullName>
    </submittedName>
</protein>